<gene>
    <name evidence="2" type="ORF">CDV56_100521</name>
</gene>
<dbReference type="VEuPathDB" id="FungiDB:CDV56_100521"/>
<feature type="region of interest" description="Disordered" evidence="1">
    <location>
        <begin position="1"/>
        <end position="31"/>
    </location>
</feature>
<dbReference type="EMBL" id="NKHU02000394">
    <property type="protein sequence ID" value="RHZ43631.1"/>
    <property type="molecule type" value="Genomic_DNA"/>
</dbReference>
<keyword evidence="3" id="KW-1185">Reference proteome</keyword>
<dbReference type="RefSeq" id="XP_026609900.1">
    <property type="nucleotide sequence ID" value="XM_026754140.1"/>
</dbReference>
<reference evidence="2" key="1">
    <citation type="submission" date="2018-08" db="EMBL/GenBank/DDBJ databases">
        <title>Draft genome sequence of azole-resistant Aspergillus thermomutatus (Neosartorya pseudofischeri) strain HMR AF 39, isolated from a human nasal aspirate.</title>
        <authorList>
            <person name="Parent-Michaud M."/>
            <person name="Dufresne P.J."/>
            <person name="Fournier E."/>
            <person name="Martineau C."/>
            <person name="Moreira S."/>
            <person name="Perkins V."/>
            <person name="De Repentigny L."/>
            <person name="Dufresne S.F."/>
        </authorList>
    </citation>
    <scope>NUCLEOTIDE SEQUENCE [LARGE SCALE GENOMIC DNA]</scope>
    <source>
        <strain evidence="2">HMR AF 39</strain>
    </source>
</reference>
<comment type="caution">
    <text evidence="2">The sequence shown here is derived from an EMBL/GenBank/DDBJ whole genome shotgun (WGS) entry which is preliminary data.</text>
</comment>
<organism evidence="2 3">
    <name type="scientific">Aspergillus thermomutatus</name>
    <name type="common">Neosartorya pseudofischeri</name>
    <dbReference type="NCBI Taxonomy" id="41047"/>
    <lineage>
        <taxon>Eukaryota</taxon>
        <taxon>Fungi</taxon>
        <taxon>Dikarya</taxon>
        <taxon>Ascomycota</taxon>
        <taxon>Pezizomycotina</taxon>
        <taxon>Eurotiomycetes</taxon>
        <taxon>Eurotiomycetidae</taxon>
        <taxon>Eurotiales</taxon>
        <taxon>Aspergillaceae</taxon>
        <taxon>Aspergillus</taxon>
        <taxon>Aspergillus subgen. Fumigati</taxon>
    </lineage>
</organism>
<proteinExistence type="predicted"/>
<dbReference type="Proteomes" id="UP000215305">
    <property type="component" value="Unassembled WGS sequence"/>
</dbReference>
<dbReference type="AlphaFoldDB" id="A0A397FY07"/>
<accession>A0A397FY07</accession>
<feature type="compositionally biased region" description="Basic and acidic residues" evidence="1">
    <location>
        <begin position="12"/>
        <end position="31"/>
    </location>
</feature>
<evidence type="ECO:0000313" key="3">
    <source>
        <dbReference type="Proteomes" id="UP000215305"/>
    </source>
</evidence>
<dbReference type="GeneID" id="38122495"/>
<name>A0A397FY07_ASPTH</name>
<evidence type="ECO:0000256" key="1">
    <source>
        <dbReference type="SAM" id="MobiDB-lite"/>
    </source>
</evidence>
<sequence length="81" mass="9723">MNPIIIRRYSNKRSESHPIENNKDDLPAQEEHGNSFYTRFRRFSRRWKAERRVHFTPDNEFDPSYQNIGSLILISILSSEI</sequence>
<evidence type="ECO:0000313" key="2">
    <source>
        <dbReference type="EMBL" id="RHZ43631.1"/>
    </source>
</evidence>
<protein>
    <submittedName>
        <fullName evidence="2">Uncharacterized protein</fullName>
    </submittedName>
</protein>